<dbReference type="InterPro" id="IPR013785">
    <property type="entry name" value="Aldolase_TIM"/>
</dbReference>
<dbReference type="AlphaFoldDB" id="A0A9Q9ASE0"/>
<evidence type="ECO:0000256" key="3">
    <source>
        <dbReference type="ARBA" id="ARBA00012755"/>
    </source>
</evidence>
<dbReference type="Proteomes" id="UP001056384">
    <property type="component" value="Chromosome 6"/>
</dbReference>
<dbReference type="InterPro" id="IPR017853">
    <property type="entry name" value="GH"/>
</dbReference>
<evidence type="ECO:0000256" key="4">
    <source>
        <dbReference type="ARBA" id="ARBA00022729"/>
    </source>
</evidence>
<dbReference type="PANTHER" id="PTHR11452:SF75">
    <property type="entry name" value="ALPHA-GALACTOSIDASE MEL1"/>
    <property type="match status" value="1"/>
</dbReference>
<dbReference type="CDD" id="cd14792">
    <property type="entry name" value="GH27"/>
    <property type="match status" value="1"/>
</dbReference>
<keyword evidence="7" id="KW-1015">Disulfide bond</keyword>
<evidence type="ECO:0000256" key="2">
    <source>
        <dbReference type="ARBA" id="ARBA00009743"/>
    </source>
</evidence>
<reference evidence="9" key="1">
    <citation type="submission" date="2022-06" db="EMBL/GenBank/DDBJ databases">
        <title>Complete genome sequences of two strains of the flax pathogen Septoria linicola.</title>
        <authorList>
            <person name="Lapalu N."/>
            <person name="Simon A."/>
            <person name="Demenou B."/>
            <person name="Paumier D."/>
            <person name="Guillot M.-P."/>
            <person name="Gout L."/>
            <person name="Valade R."/>
        </authorList>
    </citation>
    <scope>NUCLEOTIDE SEQUENCE</scope>
    <source>
        <strain evidence="9">SE15195</strain>
    </source>
</reference>
<dbReference type="EMBL" id="CP099423">
    <property type="protein sequence ID" value="USW54245.1"/>
    <property type="molecule type" value="Genomic_DNA"/>
</dbReference>
<evidence type="ECO:0000256" key="5">
    <source>
        <dbReference type="ARBA" id="ARBA00022801"/>
    </source>
</evidence>
<evidence type="ECO:0000313" key="9">
    <source>
        <dbReference type="EMBL" id="USW54245.1"/>
    </source>
</evidence>
<dbReference type="GO" id="GO:0004557">
    <property type="term" value="F:alpha-galactosidase activity"/>
    <property type="evidence" value="ECO:0007669"/>
    <property type="project" value="UniProtKB-EC"/>
</dbReference>
<dbReference type="Gene3D" id="2.60.120.260">
    <property type="entry name" value="Galactose-binding domain-like"/>
    <property type="match status" value="1"/>
</dbReference>
<evidence type="ECO:0000256" key="6">
    <source>
        <dbReference type="ARBA" id="ARBA00023295"/>
    </source>
</evidence>
<evidence type="ECO:0000259" key="8">
    <source>
        <dbReference type="Pfam" id="PF17801"/>
    </source>
</evidence>
<accession>A0A9Q9ASE0</accession>
<dbReference type="Pfam" id="PF16499">
    <property type="entry name" value="Melibiase_2"/>
    <property type="match status" value="1"/>
</dbReference>
<keyword evidence="5 7" id="KW-0378">Hydrolase</keyword>
<dbReference type="PANTHER" id="PTHR11452">
    <property type="entry name" value="ALPHA-GALACTOSIDASE/ALPHA-N-ACETYLGALACTOSAMINIDASE"/>
    <property type="match status" value="1"/>
</dbReference>
<evidence type="ECO:0000313" key="10">
    <source>
        <dbReference type="Proteomes" id="UP001056384"/>
    </source>
</evidence>
<dbReference type="EC" id="3.2.1.22" evidence="3 7"/>
<dbReference type="SUPFAM" id="SSF51445">
    <property type="entry name" value="(Trans)glycosidases"/>
    <property type="match status" value="1"/>
</dbReference>
<dbReference type="GO" id="GO:0005975">
    <property type="term" value="P:carbohydrate metabolic process"/>
    <property type="evidence" value="ECO:0007669"/>
    <property type="project" value="InterPro"/>
</dbReference>
<feature type="domain" description="Alpha galactosidase C-terminal" evidence="8">
    <location>
        <begin position="286"/>
        <end position="352"/>
    </location>
</feature>
<organism evidence="9 10">
    <name type="scientific">Septoria linicola</name>
    <dbReference type="NCBI Taxonomy" id="215465"/>
    <lineage>
        <taxon>Eukaryota</taxon>
        <taxon>Fungi</taxon>
        <taxon>Dikarya</taxon>
        <taxon>Ascomycota</taxon>
        <taxon>Pezizomycotina</taxon>
        <taxon>Dothideomycetes</taxon>
        <taxon>Dothideomycetidae</taxon>
        <taxon>Mycosphaerellales</taxon>
        <taxon>Mycosphaerellaceae</taxon>
        <taxon>Septoria</taxon>
    </lineage>
</organism>
<proteinExistence type="inferred from homology"/>
<comment type="catalytic activity">
    <reaction evidence="1 7">
        <text>Hydrolysis of terminal, non-reducing alpha-D-galactose residues in alpha-D-galactosides, including galactose oligosaccharides, galactomannans and galactolipids.</text>
        <dbReference type="EC" id="3.2.1.22"/>
    </reaction>
</comment>
<sequence>MGFNTYNVAACTINQTWVRDQINAVDSDGFRAAGYSQFGLDCGCVFPDGIKPLSSLAISKGFTWGMYTDQGIWACDFAGPARPGSLNYERQDALQLAGWNTNYLKVDNCYIDGQNNAPKNPRSDFPSRFGAMQNALREVGIKGMLVSQWGVPYTNNPGLYDPSAWTPPLATSYRVSDGVAQGWQNIIRIYNKNIHVCNNDLTGPGRFADMNLMEVGNPGMTTAEQATHSAVWAMMKSPLIMSTRILGMDPAIKSILQNRGLIAINQYPSGKPVKLTQRFSLDNDQFAGPLQNGDRAVLLVDQSNTRRNLGLEFGSIGISRATVTNLWTGEVINNVNRYFTTVDAHGSAPLRLSNIVTASTAAPQLRYYEAEAVTRGGQANVQSCQGCSGGQKVGNVGGNADNVLTFTGINTSAASQDVRFDYINCDIGNLGGNQYSNVRGASISVNDGPGQSVLFPISGCDWTKDVQRSFLVRLYGFRTNAANTIKISQLSSVTQFAPDFDRIGVVA</sequence>
<dbReference type="InterPro" id="IPR002241">
    <property type="entry name" value="Glyco_hydro_27"/>
</dbReference>
<dbReference type="InterPro" id="IPR041233">
    <property type="entry name" value="Melibiase_C"/>
</dbReference>
<dbReference type="SUPFAM" id="SSF51011">
    <property type="entry name" value="Glycosyl hydrolase domain"/>
    <property type="match status" value="1"/>
</dbReference>
<evidence type="ECO:0000256" key="1">
    <source>
        <dbReference type="ARBA" id="ARBA00001255"/>
    </source>
</evidence>
<dbReference type="PRINTS" id="PR00740">
    <property type="entry name" value="GLHYDRLASE27"/>
</dbReference>
<dbReference type="CDD" id="cd04081">
    <property type="entry name" value="CBM35_galactosidase-like"/>
    <property type="match status" value="1"/>
</dbReference>
<keyword evidence="6 7" id="KW-0326">Glycosidase</keyword>
<evidence type="ECO:0000256" key="7">
    <source>
        <dbReference type="RuleBase" id="RU361168"/>
    </source>
</evidence>
<dbReference type="Gene3D" id="2.60.40.1180">
    <property type="entry name" value="Golgi alpha-mannosidase II"/>
    <property type="match status" value="1"/>
</dbReference>
<dbReference type="Pfam" id="PF17801">
    <property type="entry name" value="Melibiase_C"/>
    <property type="match status" value="1"/>
</dbReference>
<gene>
    <name evidence="9" type="ORF">Slin15195_G075640</name>
</gene>
<protein>
    <recommendedName>
        <fullName evidence="3 7">Alpha-galactosidase</fullName>
        <ecNumber evidence="3 7">3.2.1.22</ecNumber>
    </recommendedName>
    <alternativeName>
        <fullName evidence="7">Melibiase</fullName>
    </alternativeName>
</protein>
<dbReference type="Gene3D" id="3.20.20.70">
    <property type="entry name" value="Aldolase class I"/>
    <property type="match status" value="1"/>
</dbReference>
<comment type="similarity">
    <text evidence="2 7">Belongs to the glycosyl hydrolase 27 family.</text>
</comment>
<keyword evidence="10" id="KW-1185">Reference proteome</keyword>
<dbReference type="InterPro" id="IPR013780">
    <property type="entry name" value="Glyco_hydro_b"/>
</dbReference>
<keyword evidence="4" id="KW-0732">Signal</keyword>
<name>A0A9Q9ASE0_9PEZI</name>